<dbReference type="EMBL" id="AWXZ01000016">
    <property type="protein sequence ID" value="ESR26219.1"/>
    <property type="molecule type" value="Genomic_DNA"/>
</dbReference>
<dbReference type="AlphaFoldDB" id="V4RLM3"/>
<reference evidence="1 2" key="1">
    <citation type="journal article" date="2014" name="Genome Announc.">
        <title>Draft Genome Sequence of Lutibaculum baratangense Strain AMV1T, Isolated from a Mud Volcano in Andamans, India.</title>
        <authorList>
            <person name="Singh A."/>
            <person name="Sreenivas A."/>
            <person name="Sathyanarayana Reddy G."/>
            <person name="Pinnaka A.K."/>
            <person name="Shivaji S."/>
        </authorList>
    </citation>
    <scope>NUCLEOTIDE SEQUENCE [LARGE SCALE GENOMIC DNA]</scope>
    <source>
        <strain evidence="1 2">AMV1</strain>
    </source>
</reference>
<evidence type="ECO:0000313" key="1">
    <source>
        <dbReference type="EMBL" id="ESR26219.1"/>
    </source>
</evidence>
<accession>V4RLM3</accession>
<name>V4RLM3_9HYPH</name>
<evidence type="ECO:0000313" key="2">
    <source>
        <dbReference type="Proteomes" id="UP000017819"/>
    </source>
</evidence>
<organism evidence="1 2">
    <name type="scientific">Lutibaculum baratangense AMV1</name>
    <dbReference type="NCBI Taxonomy" id="631454"/>
    <lineage>
        <taxon>Bacteria</taxon>
        <taxon>Pseudomonadati</taxon>
        <taxon>Pseudomonadota</taxon>
        <taxon>Alphaproteobacteria</taxon>
        <taxon>Hyphomicrobiales</taxon>
        <taxon>Tepidamorphaceae</taxon>
        <taxon>Lutibaculum</taxon>
    </lineage>
</organism>
<proteinExistence type="predicted"/>
<sequence>MGELAHGKTFRRVGSSWQEVWWPCCGGGGRPCQRLPRACGAVMAPLGGWHTKFSKRDKFPPLTPRSSVLDTLGSRNYGSRGFRGGSLRTARACERTVPRRK</sequence>
<comment type="caution">
    <text evidence="1">The sequence shown here is derived from an EMBL/GenBank/DDBJ whole genome shotgun (WGS) entry which is preliminary data.</text>
</comment>
<keyword evidence="2" id="KW-1185">Reference proteome</keyword>
<dbReference type="STRING" id="631454.N177_1078"/>
<dbReference type="Proteomes" id="UP000017819">
    <property type="component" value="Unassembled WGS sequence"/>
</dbReference>
<protein>
    <submittedName>
        <fullName evidence="1">Uncharacterized protein</fullName>
    </submittedName>
</protein>
<gene>
    <name evidence="1" type="ORF">N177_1078</name>
</gene>